<protein>
    <submittedName>
        <fullName evidence="2">Uncharacterized protein</fullName>
    </submittedName>
</protein>
<feature type="compositionally biased region" description="Polar residues" evidence="1">
    <location>
        <begin position="71"/>
        <end position="80"/>
    </location>
</feature>
<feature type="compositionally biased region" description="Polar residues" evidence="1">
    <location>
        <begin position="1"/>
        <end position="15"/>
    </location>
</feature>
<gene>
    <name evidence="2" type="ORF">PCANC_21087</name>
</gene>
<accession>A0A2N5TXA1</accession>
<evidence type="ECO:0000313" key="3">
    <source>
        <dbReference type="Proteomes" id="UP000235388"/>
    </source>
</evidence>
<proteinExistence type="predicted"/>
<keyword evidence="3" id="KW-1185">Reference proteome</keyword>
<feature type="region of interest" description="Disordered" evidence="1">
    <location>
        <begin position="1"/>
        <end position="24"/>
    </location>
</feature>
<sequence>MFQLVPSSPTAQTLLPFSDPPETKPEVRLCDVEMMKMDAEGSLLHIGHFKNPRSSASGTPLSSPTPLSRAYTSKASQSERSPSKLCLQAASRLRTLERENCSNAHRPLLNAFSIGSQQGINGITTEKEEMMTEALERRHIKQMNRQWQALLSSQAYATYEMIEEAEASCCSATSPLSRHTYWGLIAARPKGVRMPPQTPKKKACGGCTPFFLGVQTPARPPPHAARRPHAYKWREDGRLGVRPRRTGVLAMHACPARLT</sequence>
<feature type="region of interest" description="Disordered" evidence="1">
    <location>
        <begin position="48"/>
        <end position="83"/>
    </location>
</feature>
<organism evidence="2 3">
    <name type="scientific">Puccinia coronata f. sp. avenae</name>
    <dbReference type="NCBI Taxonomy" id="200324"/>
    <lineage>
        <taxon>Eukaryota</taxon>
        <taxon>Fungi</taxon>
        <taxon>Dikarya</taxon>
        <taxon>Basidiomycota</taxon>
        <taxon>Pucciniomycotina</taxon>
        <taxon>Pucciniomycetes</taxon>
        <taxon>Pucciniales</taxon>
        <taxon>Pucciniaceae</taxon>
        <taxon>Puccinia</taxon>
    </lineage>
</organism>
<dbReference type="EMBL" id="PGCJ01000388">
    <property type="protein sequence ID" value="PLW30129.1"/>
    <property type="molecule type" value="Genomic_DNA"/>
</dbReference>
<dbReference type="Proteomes" id="UP000235388">
    <property type="component" value="Unassembled WGS sequence"/>
</dbReference>
<dbReference type="AlphaFoldDB" id="A0A2N5TXA1"/>
<feature type="compositionally biased region" description="Low complexity" evidence="1">
    <location>
        <begin position="52"/>
        <end position="70"/>
    </location>
</feature>
<comment type="caution">
    <text evidence="2">The sequence shown here is derived from an EMBL/GenBank/DDBJ whole genome shotgun (WGS) entry which is preliminary data.</text>
</comment>
<dbReference type="OrthoDB" id="2501867at2759"/>
<name>A0A2N5TXA1_9BASI</name>
<evidence type="ECO:0000313" key="2">
    <source>
        <dbReference type="EMBL" id="PLW30129.1"/>
    </source>
</evidence>
<evidence type="ECO:0000256" key="1">
    <source>
        <dbReference type="SAM" id="MobiDB-lite"/>
    </source>
</evidence>
<reference evidence="2 3" key="1">
    <citation type="submission" date="2017-11" db="EMBL/GenBank/DDBJ databases">
        <title>De novo assembly and phasing of dikaryotic genomes from two isolates of Puccinia coronata f. sp. avenae, the causal agent of oat crown rust.</title>
        <authorList>
            <person name="Miller M.E."/>
            <person name="Zhang Y."/>
            <person name="Omidvar V."/>
            <person name="Sperschneider J."/>
            <person name="Schwessinger B."/>
            <person name="Raley C."/>
            <person name="Palmer J.M."/>
            <person name="Garnica D."/>
            <person name="Upadhyaya N."/>
            <person name="Rathjen J."/>
            <person name="Taylor J.M."/>
            <person name="Park R.F."/>
            <person name="Dodds P.N."/>
            <person name="Hirsch C.D."/>
            <person name="Kianian S.F."/>
            <person name="Figueroa M."/>
        </authorList>
    </citation>
    <scope>NUCLEOTIDE SEQUENCE [LARGE SCALE GENOMIC DNA]</scope>
    <source>
        <strain evidence="2">12NC29</strain>
    </source>
</reference>